<proteinExistence type="predicted"/>
<feature type="compositionally biased region" description="Basic and acidic residues" evidence="1">
    <location>
        <begin position="2177"/>
        <end position="2203"/>
    </location>
</feature>
<accession>H1HIN4</accession>
<feature type="compositionally biased region" description="Basic and acidic residues" evidence="1">
    <location>
        <begin position="2045"/>
        <end position="2054"/>
    </location>
</feature>
<dbReference type="PANTHER" id="PTHR32387:SF0">
    <property type="entry name" value="PROTEIN NO VEIN"/>
    <property type="match status" value="1"/>
</dbReference>
<feature type="region of interest" description="Disordered" evidence="1">
    <location>
        <begin position="2133"/>
        <end position="2240"/>
    </location>
</feature>
<dbReference type="HOGENOM" id="CLU_001160_0_0_10"/>
<organism evidence="2 3">
    <name type="scientific">Segatella maculosa OT 289</name>
    <dbReference type="NCBI Taxonomy" id="999422"/>
    <lineage>
        <taxon>Bacteria</taxon>
        <taxon>Pseudomonadati</taxon>
        <taxon>Bacteroidota</taxon>
        <taxon>Bacteroidia</taxon>
        <taxon>Bacteroidales</taxon>
        <taxon>Prevotellaceae</taxon>
        <taxon>Segatella</taxon>
    </lineage>
</organism>
<evidence type="ECO:0000313" key="2">
    <source>
        <dbReference type="EMBL" id="EHO75091.1"/>
    </source>
</evidence>
<comment type="caution">
    <text evidence="2">The sequence shown here is derived from an EMBL/GenBank/DDBJ whole genome shotgun (WGS) entry which is preliminary data.</text>
</comment>
<keyword evidence="3" id="KW-1185">Reference proteome</keyword>
<protein>
    <submittedName>
        <fullName evidence="2">Uncharacterized protein</fullName>
    </submittedName>
</protein>
<dbReference type="EMBL" id="AGEK01000002">
    <property type="protein sequence ID" value="EHO75091.1"/>
    <property type="molecule type" value="Genomic_DNA"/>
</dbReference>
<gene>
    <name evidence="2" type="ORF">HMPREF9944_00028</name>
</gene>
<dbReference type="PATRIC" id="fig|999422.3.peg.26"/>
<dbReference type="RefSeq" id="WP_008563597.1">
    <property type="nucleotide sequence ID" value="NZ_JH594500.1"/>
</dbReference>
<dbReference type="InterPro" id="IPR036890">
    <property type="entry name" value="HATPase_C_sf"/>
</dbReference>
<dbReference type="PANTHER" id="PTHR32387">
    <property type="entry name" value="WU:FJ29H11"/>
    <property type="match status" value="1"/>
</dbReference>
<feature type="compositionally biased region" description="Polar residues" evidence="1">
    <location>
        <begin position="2133"/>
        <end position="2153"/>
    </location>
</feature>
<feature type="compositionally biased region" description="Low complexity" evidence="1">
    <location>
        <begin position="2154"/>
        <end position="2168"/>
    </location>
</feature>
<dbReference type="STRING" id="999422.HMPREF9944_00028"/>
<evidence type="ECO:0000313" key="3">
    <source>
        <dbReference type="Proteomes" id="UP000003167"/>
    </source>
</evidence>
<dbReference type="InterPro" id="IPR052957">
    <property type="entry name" value="Auxin_embryo_med"/>
</dbReference>
<evidence type="ECO:0000256" key="1">
    <source>
        <dbReference type="SAM" id="MobiDB-lite"/>
    </source>
</evidence>
<feature type="region of interest" description="Disordered" evidence="1">
    <location>
        <begin position="2016"/>
        <end position="2054"/>
    </location>
</feature>
<dbReference type="Proteomes" id="UP000003167">
    <property type="component" value="Unassembled WGS sequence"/>
</dbReference>
<dbReference type="SUPFAM" id="SSF55874">
    <property type="entry name" value="ATPase domain of HSP90 chaperone/DNA topoisomerase II/histidine kinase"/>
    <property type="match status" value="1"/>
</dbReference>
<dbReference type="OrthoDB" id="1062081at2"/>
<reference evidence="2 3" key="1">
    <citation type="submission" date="2011-12" db="EMBL/GenBank/DDBJ databases">
        <title>The Genome Sequence of Prevotella maculosa OT 289.</title>
        <authorList>
            <consortium name="The Broad Institute Genome Sequencing Platform"/>
            <person name="Earl A."/>
            <person name="Ward D."/>
            <person name="Feldgarden M."/>
            <person name="Gevers D."/>
            <person name="Izard J."/>
            <person name="Blanton J.M."/>
            <person name="Mathney J."/>
            <person name="Tanner A.C."/>
            <person name="Dewhirst F.E."/>
            <person name="Young S.K."/>
            <person name="Zeng Q."/>
            <person name="Gargeya S."/>
            <person name="Fitzgerald M."/>
            <person name="Haas B."/>
            <person name="Abouelleil A."/>
            <person name="Alvarado L."/>
            <person name="Arachchi H.M."/>
            <person name="Berlin A."/>
            <person name="Chapman S.B."/>
            <person name="Gearin G."/>
            <person name="Goldberg J."/>
            <person name="Griggs A."/>
            <person name="Gujja S."/>
            <person name="Hansen M."/>
            <person name="Heiman D."/>
            <person name="Howarth C."/>
            <person name="Larimer J."/>
            <person name="Lui A."/>
            <person name="MacDonald P.J.P."/>
            <person name="McCowen C."/>
            <person name="Montmayeur A."/>
            <person name="Murphy C."/>
            <person name="Neiman D."/>
            <person name="Pearson M."/>
            <person name="Priest M."/>
            <person name="Roberts A."/>
            <person name="Saif S."/>
            <person name="Shea T."/>
            <person name="Sisk P."/>
            <person name="Stolte C."/>
            <person name="Sykes S."/>
            <person name="Wortman J."/>
            <person name="Nusbaum C."/>
            <person name="Birren B."/>
        </authorList>
    </citation>
    <scope>NUCLEOTIDE SEQUENCE [LARGE SCALE GENOMIC DNA]</scope>
    <source>
        <strain evidence="2 3">OT 289</strain>
    </source>
</reference>
<feature type="compositionally biased region" description="Acidic residues" evidence="1">
    <location>
        <begin position="2021"/>
        <end position="2033"/>
    </location>
</feature>
<name>H1HIN4_9BACT</name>
<sequence>MAFFKNKYQMIKASDDEIREFFATTIFEGVFSKEIKSNHAEYFKGHIHSIKIAGEPTNVIGSYINVPVSANEIPEGDCTFKCRVKEEVRQSPLQINFSISPKTLRSKNAPVSFLTKNEGEVSNEDLFDLWGVDDCECIGYYHYDEDKEMYYVDDLRKTNFDHIPPYLSDIYKRPIRMGFPFELKGLKLDNYYRFTWKLSHKNKNNPHEIHLDLRKQPKAITPKWFINKLFEDRHSDKSKDFGSAANFLDTLSKQLSAKESTFVYELLQNANDYPVEGQMVDVEFHITDNYLLFLHSGDRFNVRNISGICGINEKEKVANKKTIGYKGIGFKTVFLNNHYVYIRTGNYSFRFDQGETPEKKLGGKIKRQDAPFQILPIWTDHNEVAPEVNSIFDNANPKFQVQIALRPDSRNILHVGRKSYENLFREVFSDSNIILFIPNINSVRVFINGKEERTCFRNNEEWIVNDYEEDINPDLQELVNKTIEKGNSRIPEKYKDFECTKVSFACKHKGAMIEPVDKSILYCYLPTSASWGFPFLMNTDMIPKGDRNDIEKEVTLVGDDEKNFNQELAAIAGVKLFCWIKDLLTSKQYQLGSVFSLIPDFKKCIKEHDFYEDYIKKFAESFNECIENDQIVPVRQGIANVKNVILDTTGLTTSGILSDEEFYKFSGMEDSYLPLPMLRKDKHFNSFLKRYADDEQKFSEDNLRELIPNSAFQEWLKDQDNNNKFLNFLLEKDYLEDYFEETIFIEEECGNLFSASDLYYNIDEELMDLSAFSSHLCYLSFKTRDFFKDNKKWNELIEDHFAEYDCETFVNDTLLSDNWDETVKALKNWETSFHFYSYLAKNSIVPDDLCSLPFFNDDSEATVEDDFNDKFIFLSSSEGKKTCSASWLSSVSFCFVSPNYDKATLDYFKENAGVLDYSDDVIVNDIIQSEDYHDEINESQQEDKESSLAFVKFCFEHESSFGSGSLRDYALNSYDCDGDEAFVLYEDHVFFPSECFEQYSQKEWLNCDWMYSLDSDYLKVDNDEEKVKAFLKKAFYVEELDEDKFYKDIVRPNISSVISNTSGNNDGDGAKNLDFICYLDANYNLIFEKEKDADKFGSFVFVGDTDDNGFYDIASDSAYIYAHDSELKDILDSEWFPADTVNMCSSKYGESKSILAIKVKKYDFANFFNDVITEELDNINETIKSKEASIAFHTFIIDRLANLTDKQKEVMKGAKVYLYGNDDASDRSDGHHILSKSARELASMGLVEFSDLDIIDPDYHIEENEEYWKTRLGNEQFTVTDFITWLTDNTDTFYSTIEDKDNNIKFWRWVKGCKLADQTLANLPVLPVYLTTDEYVNSDDTIYLSDEYIEEGGLETIVTNYHPDASFVSSEYIAEEDNVDTWKDFWVKMGVRFEMVDILIDTIDNRLSDTDDAKLPATIAKYRLKLEEHYEGDLISNLRDLRVKAHDGEFYSLSEVIYVDSEKEEPFKYIDIPNQASFATADERKLIIDILDEIDGDKITKLAEWQKVKIDRYLEIQDDENSEDLLRSIHFRFVDELAAMYIADKDSLKEFEQISNVLFLNSGDEFTDVSEMTEGSLYKPFCDFEKYGLDYDYISNSYLQECTNDIRKMLNRVFKIHCDFEKDDIENLSDRDFSIYFWSQYQIKRDADISGVKKLIDDGEFDSVECIPTKDYMKKPSEIYSLSISSYVIKHVDDWENKLPLKDLPNIEYDKEEKRTLFGLLLNKPSNLRLSFCDSLYALFSIAGQDRRAHILQWMIETYDEKYDVNVSEYRTDESAKWKNTKNEDKPITELYALSYNDKKLEQYFGNLPQIINKDYLPAGPISFKNACDILQITTIEPEDLIVDKIDQVSKNEVYKKTLRVYALVLAGYEDAENWSSRYQKYCDLIDALELWCCTAISIRYEKDENICQNLKKFYREKGSADFYFVKSLDEKRVFKPFVENFIEYLGIEADKDFVETVMDSREAAMELVQENNTLMLDDAFKNELDILIPGIKRELTGHEADDTDIVDEDIRHTFTGHTDEPEEDISEDDNLDDNVSTESNDIENSEREVDQNNEIEYLREEEYDDDDEREAIEKSDVGLDENDFCNITKMYYNYNGEEIEIVCEHYRNGTWVRGHYRNGNWVNGYWRSGSNVSSHMRSVGSHSNGNNFEQGVSSQNNSTSSSRPSSQHTGNNLDVIKPKETRSDKGSTHDSPTTREPRERKSTSNATPTKAGEGTRSYSYMNGWEGSGSNYTPQAPKPYSPEDVRNFGSHGVTRTLEVLESTTSEVAEINRILGEDLSSEQVADQNYLAQLRLYNNLVNRGMTPNESKDDFVRNAHLKNEHTINGGKYIHKCSAAGGIMYLSPSIWNKIADDRCVVCVYLGAKSNEFMYFNSIDDILEWIGEDDIVIKLTGEEKADVVEELYSGVLNGVKGTAYTLIRINSNEKYNSLFAQLPNNNDINETEENEDEY</sequence>
<dbReference type="NCBIfam" id="NF047352">
    <property type="entry name" value="P_loop_sacsin"/>
    <property type="match status" value="1"/>
</dbReference>